<dbReference type="EMBL" id="JBFDAA010000022">
    <property type="protein sequence ID" value="KAL1110327.1"/>
    <property type="molecule type" value="Genomic_DNA"/>
</dbReference>
<evidence type="ECO:0000256" key="9">
    <source>
        <dbReference type="RuleBase" id="RU000461"/>
    </source>
</evidence>
<dbReference type="InterPro" id="IPR002401">
    <property type="entry name" value="Cyt_P450_E_grp-I"/>
</dbReference>
<evidence type="ECO:0000256" key="6">
    <source>
        <dbReference type="ARBA" id="ARBA00023004"/>
    </source>
</evidence>
<evidence type="ECO:0000256" key="5">
    <source>
        <dbReference type="ARBA" id="ARBA00023002"/>
    </source>
</evidence>
<dbReference type="AlphaFoldDB" id="A0ABD0XT19"/>
<dbReference type="InterPro" id="IPR017972">
    <property type="entry name" value="Cyt_P450_CS"/>
</dbReference>
<keyword evidence="4 8" id="KW-0479">Metal-binding</keyword>
<dbReference type="Gene3D" id="1.10.630.10">
    <property type="entry name" value="Cytochrome P450"/>
    <property type="match status" value="1"/>
</dbReference>
<evidence type="ECO:0000256" key="8">
    <source>
        <dbReference type="PIRSR" id="PIRSR602401-1"/>
    </source>
</evidence>
<dbReference type="Pfam" id="PF00067">
    <property type="entry name" value="p450"/>
    <property type="match status" value="1"/>
</dbReference>
<evidence type="ECO:0008006" key="12">
    <source>
        <dbReference type="Google" id="ProtNLM"/>
    </source>
</evidence>
<dbReference type="PRINTS" id="PR00385">
    <property type="entry name" value="P450"/>
</dbReference>
<protein>
    <recommendedName>
        <fullName evidence="12">Cytochrome P450</fullName>
    </recommendedName>
</protein>
<evidence type="ECO:0000256" key="3">
    <source>
        <dbReference type="ARBA" id="ARBA00022617"/>
    </source>
</evidence>
<keyword evidence="3 8" id="KW-0349">Heme</keyword>
<proteinExistence type="inferred from homology"/>
<organism evidence="10 11">
    <name type="scientific">Ranatra chinensis</name>
    <dbReference type="NCBI Taxonomy" id="642074"/>
    <lineage>
        <taxon>Eukaryota</taxon>
        <taxon>Metazoa</taxon>
        <taxon>Ecdysozoa</taxon>
        <taxon>Arthropoda</taxon>
        <taxon>Hexapoda</taxon>
        <taxon>Insecta</taxon>
        <taxon>Pterygota</taxon>
        <taxon>Neoptera</taxon>
        <taxon>Paraneoptera</taxon>
        <taxon>Hemiptera</taxon>
        <taxon>Heteroptera</taxon>
        <taxon>Panheteroptera</taxon>
        <taxon>Nepomorpha</taxon>
        <taxon>Nepidae</taxon>
        <taxon>Ranatrinae</taxon>
        <taxon>Ranatra</taxon>
    </lineage>
</organism>
<comment type="caution">
    <text evidence="10">The sequence shown here is derived from an EMBL/GenBank/DDBJ whole genome shotgun (WGS) entry which is preliminary data.</text>
</comment>
<evidence type="ECO:0000313" key="10">
    <source>
        <dbReference type="EMBL" id="KAL1110327.1"/>
    </source>
</evidence>
<dbReference type="PANTHER" id="PTHR24279:SF120">
    <property type="entry name" value="CYTOCHROME P450"/>
    <property type="match status" value="1"/>
</dbReference>
<keyword evidence="5 9" id="KW-0560">Oxidoreductase</keyword>
<gene>
    <name evidence="10" type="ORF">AAG570_007860</name>
</gene>
<reference evidence="10 11" key="1">
    <citation type="submission" date="2024-07" db="EMBL/GenBank/DDBJ databases">
        <title>Chromosome-level genome assembly of the water stick insect Ranatra chinensis (Heteroptera: Nepidae).</title>
        <authorList>
            <person name="Liu X."/>
        </authorList>
    </citation>
    <scope>NUCLEOTIDE SEQUENCE [LARGE SCALE GENOMIC DNA]</scope>
    <source>
        <strain evidence="10">Cailab_2021Rc</strain>
        <tissue evidence="10">Muscle</tissue>
    </source>
</reference>
<dbReference type="GO" id="GO:0004497">
    <property type="term" value="F:monooxygenase activity"/>
    <property type="evidence" value="ECO:0007669"/>
    <property type="project" value="UniProtKB-KW"/>
</dbReference>
<accession>A0ABD0XT19</accession>
<dbReference type="InterPro" id="IPR036396">
    <property type="entry name" value="Cyt_P450_sf"/>
</dbReference>
<dbReference type="InterPro" id="IPR050479">
    <property type="entry name" value="CYP11_CYP27_families"/>
</dbReference>
<dbReference type="SUPFAM" id="SSF48264">
    <property type="entry name" value="Cytochrome P450"/>
    <property type="match status" value="1"/>
</dbReference>
<dbReference type="FunFam" id="1.10.630.10:FF:000006">
    <property type="entry name" value="Cytochrome P450 302a1, mitochondrial"/>
    <property type="match status" value="1"/>
</dbReference>
<dbReference type="PRINTS" id="PR00463">
    <property type="entry name" value="EP450I"/>
</dbReference>
<dbReference type="PROSITE" id="PS00086">
    <property type="entry name" value="CYTOCHROME_P450"/>
    <property type="match status" value="1"/>
</dbReference>
<dbReference type="CDD" id="cd11054">
    <property type="entry name" value="CYP24A1-like"/>
    <property type="match status" value="1"/>
</dbReference>
<keyword evidence="6 8" id="KW-0408">Iron</keyword>
<dbReference type="Proteomes" id="UP001558652">
    <property type="component" value="Unassembled WGS sequence"/>
</dbReference>
<evidence type="ECO:0000256" key="1">
    <source>
        <dbReference type="ARBA" id="ARBA00001971"/>
    </source>
</evidence>
<evidence type="ECO:0000256" key="2">
    <source>
        <dbReference type="ARBA" id="ARBA00010617"/>
    </source>
</evidence>
<evidence type="ECO:0000256" key="7">
    <source>
        <dbReference type="ARBA" id="ARBA00023033"/>
    </source>
</evidence>
<feature type="binding site" description="axial binding residue" evidence="8">
    <location>
        <position position="414"/>
    </location>
    <ligand>
        <name>heme</name>
        <dbReference type="ChEBI" id="CHEBI:30413"/>
    </ligand>
    <ligandPart>
        <name>Fe</name>
        <dbReference type="ChEBI" id="CHEBI:18248"/>
    </ligandPart>
</feature>
<dbReference type="InterPro" id="IPR001128">
    <property type="entry name" value="Cyt_P450"/>
</dbReference>
<evidence type="ECO:0000256" key="4">
    <source>
        <dbReference type="ARBA" id="ARBA00022723"/>
    </source>
</evidence>
<comment type="similarity">
    <text evidence="2 9">Belongs to the cytochrome P450 family.</text>
</comment>
<comment type="cofactor">
    <cofactor evidence="1 8">
        <name>heme</name>
        <dbReference type="ChEBI" id="CHEBI:30413"/>
    </cofactor>
</comment>
<name>A0ABD0XT19_9HEMI</name>
<keyword evidence="11" id="KW-1185">Reference proteome</keyword>
<dbReference type="PANTHER" id="PTHR24279">
    <property type="entry name" value="CYTOCHROME P450"/>
    <property type="match status" value="1"/>
</dbReference>
<keyword evidence="7 9" id="KW-0503">Monooxygenase</keyword>
<dbReference type="GO" id="GO:0046872">
    <property type="term" value="F:metal ion binding"/>
    <property type="evidence" value="ECO:0007669"/>
    <property type="project" value="UniProtKB-KW"/>
</dbReference>
<evidence type="ECO:0000313" key="11">
    <source>
        <dbReference type="Proteomes" id="UP001558652"/>
    </source>
</evidence>
<sequence length="465" mass="53691">MALPLLGNAWRFLPIVGSYKVSEVDKVSKLLHETFGDIVRISGIIGRPDMVFLFDADEIEKLFREEGQTPHRPSMPSLNYYKHVLRKDVFGEDAGVIAVHGEGWYKFRTKVQQTMLQPRTAKLYISTIEETVDSFIDRIEKIKDTNSEVPGDFLSEIHNWSLESLARIALDVKLGCLKESSEETEEIIEAINTVFKSTPDLELKIPFWRFFNTPTWNKYVKALDSIQRISMKYAQIAFERLSKDPKAQCRPDSSLLERVLNQNNPHVATVLAFDLFLVGVDTTSAGVANILYQLSLHPEYQEILYEDVTKALGKGPVTSQSLEEMQYVRAFIRETHRLYPSVLGNGRTMIKDTVICGYKIPKGVQIVFPHERMSKLTRYFDSPNEFIPERWFKSKKNNYHPFASLPFGYGKRMCLGRRFADLELLVLTAKIIQKYKIEYRYPKLEHTVSPVYIPNGPLKFRFIKR</sequence>